<dbReference type="Pfam" id="PF03478">
    <property type="entry name" value="Beta-prop_KIB1-4"/>
    <property type="match status" value="1"/>
</dbReference>
<gene>
    <name evidence="2" type="ORF">CASFOL_015795</name>
</gene>
<dbReference type="PANTHER" id="PTHR40891:SF1">
    <property type="entry name" value="DUF295 DOMAIN-CONTAINING PROTEIN"/>
    <property type="match status" value="1"/>
</dbReference>
<dbReference type="InterPro" id="IPR005174">
    <property type="entry name" value="KIB1-4_b-propeller"/>
</dbReference>
<dbReference type="AlphaFoldDB" id="A0ABD3DFP3"/>
<sequence>MSSIVDIPSQDNQEMKKRHVVPLLLTSDGDKQSFYSLIENRYKTISHPVLEGKRILGSAYGWLVLTNSNLLADPGDCCLWNPESRENIQLPQLDGFYDRCVLSKPPTDPDCLVVFKSYCNFELTIGRINDAEFVRVSFEDSIVAISSFRGEIYGLVKFGAYYELVTIHLVGKTVELKSLLINGKDHLEVPELWRSWVTSQRNYLIESPGGAGDFFLVIKMISSIGIRDGGEVEFRVFRLNVNGLVCVELEDLDGHTIFISDWGDGFCCPSSEMSTIKPNSIYYTNMCGRVMCVYDLDDRSITPLLPSPVARRHMSVNYWINLPGILPSIVNLLEESDSMNCRVLFSRLDYLRLERIVGSSAAKRMVDSEKVVFVFA</sequence>
<organism evidence="2 3">
    <name type="scientific">Castilleja foliolosa</name>
    <dbReference type="NCBI Taxonomy" id="1961234"/>
    <lineage>
        <taxon>Eukaryota</taxon>
        <taxon>Viridiplantae</taxon>
        <taxon>Streptophyta</taxon>
        <taxon>Embryophyta</taxon>
        <taxon>Tracheophyta</taxon>
        <taxon>Spermatophyta</taxon>
        <taxon>Magnoliopsida</taxon>
        <taxon>eudicotyledons</taxon>
        <taxon>Gunneridae</taxon>
        <taxon>Pentapetalae</taxon>
        <taxon>asterids</taxon>
        <taxon>lamiids</taxon>
        <taxon>Lamiales</taxon>
        <taxon>Orobanchaceae</taxon>
        <taxon>Pedicularideae</taxon>
        <taxon>Castillejinae</taxon>
        <taxon>Castilleja</taxon>
    </lineage>
</organism>
<dbReference type="Proteomes" id="UP001632038">
    <property type="component" value="Unassembled WGS sequence"/>
</dbReference>
<protein>
    <recommendedName>
        <fullName evidence="1">KIB1-4 beta-propeller domain-containing protein</fullName>
    </recommendedName>
</protein>
<dbReference type="PANTHER" id="PTHR40891">
    <property type="entry name" value="DUF295 DOMAIN-CONTAINING PROTEIN"/>
    <property type="match status" value="1"/>
</dbReference>
<comment type="caution">
    <text evidence="2">The sequence shown here is derived from an EMBL/GenBank/DDBJ whole genome shotgun (WGS) entry which is preliminary data.</text>
</comment>
<accession>A0ABD3DFP3</accession>
<name>A0ABD3DFP3_9LAMI</name>
<feature type="domain" description="KIB1-4 beta-propeller" evidence="1">
    <location>
        <begin position="34"/>
        <end position="295"/>
    </location>
</feature>
<evidence type="ECO:0000259" key="1">
    <source>
        <dbReference type="Pfam" id="PF03478"/>
    </source>
</evidence>
<evidence type="ECO:0000313" key="2">
    <source>
        <dbReference type="EMBL" id="KAL3640827.1"/>
    </source>
</evidence>
<evidence type="ECO:0000313" key="3">
    <source>
        <dbReference type="Proteomes" id="UP001632038"/>
    </source>
</evidence>
<keyword evidence="3" id="KW-1185">Reference proteome</keyword>
<proteinExistence type="predicted"/>
<reference evidence="3" key="1">
    <citation type="journal article" date="2024" name="IScience">
        <title>Strigolactones Initiate the Formation of Haustorium-like Structures in Castilleja.</title>
        <authorList>
            <person name="Buerger M."/>
            <person name="Peterson D."/>
            <person name="Chory J."/>
        </authorList>
    </citation>
    <scope>NUCLEOTIDE SEQUENCE [LARGE SCALE GENOMIC DNA]</scope>
</reference>
<dbReference type="EMBL" id="JAVIJP010000017">
    <property type="protein sequence ID" value="KAL3640827.1"/>
    <property type="molecule type" value="Genomic_DNA"/>
</dbReference>